<name>A0AC61SA87_9EURY</name>
<evidence type="ECO:0000313" key="2">
    <source>
        <dbReference type="Proteomes" id="UP000315423"/>
    </source>
</evidence>
<gene>
    <name evidence="1" type="ORF">C5S46_05720</name>
</gene>
<sequence>MWNPVREVEGISMILNFAENIRKMMGWCPQKRVVCNHNDEFFSENAFSTCTATYDENNQYMDIPVQMFDWRIFAVMFSSIALLLIGIQRSNIYVIFLSFLLYVSLFIFDRTKISVDKNMLRIRFPLLGEKRYHKNDIDKVKSGENYAHKHRVRSLIALILVILISLSGASIISVMFRVSTLLLIYVVYSAIRISRYPEIIKISVQGRNIFLYPRNEHDLLMLKSIAPERAEDKKKKFNIQ</sequence>
<organism evidence="1 2">
    <name type="scientific">Candidatus Methanomarinus sp</name>
    <dbReference type="NCBI Taxonomy" id="3386244"/>
    <lineage>
        <taxon>Archaea</taxon>
        <taxon>Methanobacteriati</taxon>
        <taxon>Methanobacteriota</taxon>
        <taxon>Stenosarchaea group</taxon>
        <taxon>Methanomicrobia</taxon>
        <taxon>Methanosarcinales</taxon>
        <taxon>ANME-2 cluster</taxon>
        <taxon>Candidatus Methanocomedenaceae</taxon>
        <taxon>Candidatus Methanomarinus</taxon>
    </lineage>
</organism>
<evidence type="ECO:0000313" key="1">
    <source>
        <dbReference type="EMBL" id="TKY91460.1"/>
    </source>
</evidence>
<comment type="caution">
    <text evidence="1">The sequence shown here is derived from an EMBL/GenBank/DDBJ whole genome shotgun (WGS) entry which is preliminary data.</text>
</comment>
<proteinExistence type="predicted"/>
<protein>
    <submittedName>
        <fullName evidence="1">DUF1673 family protein</fullName>
    </submittedName>
</protein>
<reference evidence="1" key="1">
    <citation type="submission" date="2018-09" db="EMBL/GenBank/DDBJ databases">
        <title>A genomic encyclopedia of anaerobic methanotrophic archaea.</title>
        <authorList>
            <person name="Skennerton C.T."/>
            <person name="Chadwick G.L."/>
            <person name="Laso-Perez R."/>
            <person name="Leu A.O."/>
            <person name="Speth D.R."/>
            <person name="Yu H."/>
            <person name="Morgan-Lang C."/>
            <person name="Hatzenpichler R."/>
            <person name="Goudeau D."/>
            <person name="Malmstrom R."/>
            <person name="Woyke T."/>
            <person name="Hallam S."/>
            <person name="Tyson G.W."/>
            <person name="Wegener G."/>
            <person name="Boetius A."/>
            <person name="Orphan V.J."/>
        </authorList>
    </citation>
    <scope>NUCLEOTIDE SEQUENCE</scope>
    <source>
        <strain evidence="1">CONS3730D10UFb2</strain>
    </source>
</reference>
<dbReference type="EMBL" id="QYBA01000192">
    <property type="protein sequence ID" value="TKY91460.1"/>
    <property type="molecule type" value="Genomic_DNA"/>
</dbReference>
<dbReference type="Proteomes" id="UP000315423">
    <property type="component" value="Unassembled WGS sequence"/>
</dbReference>
<accession>A0AC61SA87</accession>